<evidence type="ECO:0000256" key="2">
    <source>
        <dbReference type="SAM" id="SignalP"/>
    </source>
</evidence>
<dbReference type="AlphaFoldDB" id="A0A0G4H6T5"/>
<feature type="signal peptide" evidence="2">
    <location>
        <begin position="1"/>
        <end position="23"/>
    </location>
</feature>
<feature type="chain" id="PRO_5005191066" evidence="2">
    <location>
        <begin position="24"/>
        <end position="195"/>
    </location>
</feature>
<sequence>MPPGEHAGNLVILLVSWLGAAAAFSEERVIAASGNPILLANVLHEDITAAAAAEDPIHLGRIKKWGKDGDQSAAASMWAGLEQQDDAILTAVKEHGEELDMEDVMRLQDKQEKDLEEHLKGRGGERTAAVEKHDNGDGEEAGVGEEMMSLKDAWSGLVGVEGAGDGPPPPLYEPYSTTDKTRDTSRGMAGHHSLN</sequence>
<proteinExistence type="predicted"/>
<dbReference type="InParanoid" id="A0A0G4H6T5"/>
<reference evidence="3 4" key="1">
    <citation type="submission" date="2014-11" db="EMBL/GenBank/DDBJ databases">
        <authorList>
            <person name="Zhu J."/>
            <person name="Qi W."/>
            <person name="Song R."/>
        </authorList>
    </citation>
    <scope>NUCLEOTIDE SEQUENCE [LARGE SCALE GENOMIC DNA]</scope>
</reference>
<organism evidence="3 4">
    <name type="scientific">Vitrella brassicaformis (strain CCMP3155)</name>
    <dbReference type="NCBI Taxonomy" id="1169540"/>
    <lineage>
        <taxon>Eukaryota</taxon>
        <taxon>Sar</taxon>
        <taxon>Alveolata</taxon>
        <taxon>Colpodellida</taxon>
        <taxon>Vitrellaceae</taxon>
        <taxon>Vitrella</taxon>
    </lineage>
</organism>
<feature type="region of interest" description="Disordered" evidence="1">
    <location>
        <begin position="158"/>
        <end position="195"/>
    </location>
</feature>
<dbReference type="EMBL" id="CDMY01001040">
    <property type="protein sequence ID" value="CEM39554.1"/>
    <property type="molecule type" value="Genomic_DNA"/>
</dbReference>
<feature type="compositionally biased region" description="Basic and acidic residues" evidence="1">
    <location>
        <begin position="117"/>
        <end position="136"/>
    </location>
</feature>
<evidence type="ECO:0000256" key="1">
    <source>
        <dbReference type="SAM" id="MobiDB-lite"/>
    </source>
</evidence>
<evidence type="ECO:0000313" key="3">
    <source>
        <dbReference type="EMBL" id="CEM39554.1"/>
    </source>
</evidence>
<protein>
    <submittedName>
        <fullName evidence="3">Uncharacterized protein</fullName>
    </submittedName>
</protein>
<dbReference type="Proteomes" id="UP000041254">
    <property type="component" value="Unassembled WGS sequence"/>
</dbReference>
<accession>A0A0G4H6T5</accession>
<gene>
    <name evidence="3" type="ORF">Vbra_10752</name>
</gene>
<evidence type="ECO:0000313" key="4">
    <source>
        <dbReference type="Proteomes" id="UP000041254"/>
    </source>
</evidence>
<feature type="region of interest" description="Disordered" evidence="1">
    <location>
        <begin position="117"/>
        <end position="142"/>
    </location>
</feature>
<dbReference type="VEuPathDB" id="CryptoDB:Vbra_10752"/>
<name>A0A0G4H6T5_VITBC</name>
<keyword evidence="2" id="KW-0732">Signal</keyword>
<keyword evidence="4" id="KW-1185">Reference proteome</keyword>